<organism evidence="2 3">
    <name type="scientific">Aspergillus puulaauensis</name>
    <dbReference type="NCBI Taxonomy" id="1220207"/>
    <lineage>
        <taxon>Eukaryota</taxon>
        <taxon>Fungi</taxon>
        <taxon>Dikarya</taxon>
        <taxon>Ascomycota</taxon>
        <taxon>Pezizomycotina</taxon>
        <taxon>Eurotiomycetes</taxon>
        <taxon>Eurotiomycetidae</taxon>
        <taxon>Eurotiales</taxon>
        <taxon>Aspergillaceae</taxon>
        <taxon>Aspergillus</taxon>
    </lineage>
</organism>
<evidence type="ECO:0000313" key="2">
    <source>
        <dbReference type="EMBL" id="BCS27653.1"/>
    </source>
</evidence>
<dbReference type="KEGG" id="apuu:APUU_60701A"/>
<feature type="region of interest" description="Disordered" evidence="1">
    <location>
        <begin position="17"/>
        <end position="67"/>
    </location>
</feature>
<dbReference type="Proteomes" id="UP000654913">
    <property type="component" value="Chromosome 6"/>
</dbReference>
<dbReference type="OrthoDB" id="5415741at2759"/>
<reference evidence="2" key="1">
    <citation type="submission" date="2021-01" db="EMBL/GenBank/DDBJ databases">
        <authorList>
            <consortium name="Aspergillus puulaauensis MK2 genome sequencing consortium"/>
            <person name="Kazuki M."/>
            <person name="Futagami T."/>
        </authorList>
    </citation>
    <scope>NUCLEOTIDE SEQUENCE</scope>
    <source>
        <strain evidence="2">MK2</strain>
    </source>
</reference>
<feature type="compositionally biased region" description="Basic and acidic residues" evidence="1">
    <location>
        <begin position="25"/>
        <end position="39"/>
    </location>
</feature>
<gene>
    <name evidence="2" type="ORF">APUU_60701A</name>
</gene>
<dbReference type="RefSeq" id="XP_041559847.1">
    <property type="nucleotide sequence ID" value="XM_041693970.1"/>
</dbReference>
<proteinExistence type="predicted"/>
<evidence type="ECO:0000256" key="1">
    <source>
        <dbReference type="SAM" id="MobiDB-lite"/>
    </source>
</evidence>
<reference evidence="2" key="2">
    <citation type="submission" date="2021-02" db="EMBL/GenBank/DDBJ databases">
        <title>Aspergillus puulaauensis MK2 genome sequence.</title>
        <authorList>
            <person name="Futagami T."/>
            <person name="Mori K."/>
            <person name="Kadooka C."/>
            <person name="Tanaka T."/>
        </authorList>
    </citation>
    <scope>NUCLEOTIDE SEQUENCE</scope>
    <source>
        <strain evidence="2">MK2</strain>
    </source>
</reference>
<keyword evidence="3" id="KW-1185">Reference proteome</keyword>
<feature type="compositionally biased region" description="Polar residues" evidence="1">
    <location>
        <begin position="50"/>
        <end position="67"/>
    </location>
</feature>
<dbReference type="AlphaFoldDB" id="A0A7R8AS86"/>
<sequence length="67" mass="7390">MVDVSVRSIQEIVKKAKARGYNPEESLRVKKEHYEDGTRTGRPNKKSTPDSENSTAQSSTTDGAGHE</sequence>
<name>A0A7R8AS86_9EURO</name>
<accession>A0A7R8AS86</accession>
<evidence type="ECO:0000313" key="3">
    <source>
        <dbReference type="Proteomes" id="UP000654913"/>
    </source>
</evidence>
<dbReference type="EMBL" id="AP024448">
    <property type="protein sequence ID" value="BCS27653.1"/>
    <property type="molecule type" value="Genomic_DNA"/>
</dbReference>
<protein>
    <submittedName>
        <fullName evidence="2">Uncharacterized protein</fullName>
    </submittedName>
</protein>
<dbReference type="GeneID" id="64977658"/>